<accession>A0A6A6P1H3</accession>
<dbReference type="PANTHER" id="PTHR34414:SF1">
    <property type="entry name" value="SUBTILISIN-LIKE SERINE PROTEASE"/>
    <property type="match status" value="1"/>
</dbReference>
<keyword evidence="1" id="KW-1133">Transmembrane helix</keyword>
<proteinExistence type="predicted"/>
<dbReference type="InterPro" id="IPR046536">
    <property type="entry name" value="DUF6601"/>
</dbReference>
<dbReference type="OrthoDB" id="5086500at2759"/>
<dbReference type="Pfam" id="PF20246">
    <property type="entry name" value="DUF6601"/>
    <property type="match status" value="1"/>
</dbReference>
<dbReference type="Proteomes" id="UP000799766">
    <property type="component" value="Unassembled WGS sequence"/>
</dbReference>
<dbReference type="AlphaFoldDB" id="A0A6A6P1H3"/>
<reference evidence="2" key="1">
    <citation type="journal article" date="2020" name="Stud. Mycol.">
        <title>101 Dothideomycetes genomes: a test case for predicting lifestyles and emergence of pathogens.</title>
        <authorList>
            <person name="Haridas S."/>
            <person name="Albert R."/>
            <person name="Binder M."/>
            <person name="Bloem J."/>
            <person name="Labutti K."/>
            <person name="Salamov A."/>
            <person name="Andreopoulos B."/>
            <person name="Baker S."/>
            <person name="Barry K."/>
            <person name="Bills G."/>
            <person name="Bluhm B."/>
            <person name="Cannon C."/>
            <person name="Castanera R."/>
            <person name="Culley D."/>
            <person name="Daum C."/>
            <person name="Ezra D."/>
            <person name="Gonzalez J."/>
            <person name="Henrissat B."/>
            <person name="Kuo A."/>
            <person name="Liang C."/>
            <person name="Lipzen A."/>
            <person name="Lutzoni F."/>
            <person name="Magnuson J."/>
            <person name="Mondo S."/>
            <person name="Nolan M."/>
            <person name="Ohm R."/>
            <person name="Pangilinan J."/>
            <person name="Park H.-J."/>
            <person name="Ramirez L."/>
            <person name="Alfaro M."/>
            <person name="Sun H."/>
            <person name="Tritt A."/>
            <person name="Yoshinaga Y."/>
            <person name="Zwiers L.-H."/>
            <person name="Turgeon B."/>
            <person name="Goodwin S."/>
            <person name="Spatafora J."/>
            <person name="Crous P."/>
            <person name="Grigoriev I."/>
        </authorList>
    </citation>
    <scope>NUCLEOTIDE SEQUENCE</scope>
    <source>
        <strain evidence="2">ATCC 16933</strain>
    </source>
</reference>
<dbReference type="PANTHER" id="PTHR34414">
    <property type="entry name" value="HET DOMAIN-CONTAINING PROTEIN-RELATED"/>
    <property type="match status" value="1"/>
</dbReference>
<feature type="transmembrane region" description="Helical" evidence="1">
    <location>
        <begin position="200"/>
        <end position="220"/>
    </location>
</feature>
<sequence>MQVELLEVNDPDFEFLHGELNVERLNKVHNLLWLAGRPMPPRPLHYQRASGREIVITEQMSLHLLWGHGKMYLKPIPRYLLDYAFWRDKIQCSQRQLYGCALGFLLSYVALIQYESDFHIAQEHRLVPPNLSFARWRAFVKSLLADRSSTYVDVNERYLFGELRLNRLNLIYRFALGSWRGYVYPYQQYSQFFIDNLTPILSFIGYVAIVLTAMQVGLATDRLAGNIHFQRVCYGFTVFSILGPPALVGFVFCRFRHFDRARGRNGPSP</sequence>
<evidence type="ECO:0000256" key="1">
    <source>
        <dbReference type="SAM" id="Phobius"/>
    </source>
</evidence>
<organism evidence="2 3">
    <name type="scientific">Lineolata rhizophorae</name>
    <dbReference type="NCBI Taxonomy" id="578093"/>
    <lineage>
        <taxon>Eukaryota</taxon>
        <taxon>Fungi</taxon>
        <taxon>Dikarya</taxon>
        <taxon>Ascomycota</taxon>
        <taxon>Pezizomycotina</taxon>
        <taxon>Dothideomycetes</taxon>
        <taxon>Dothideomycetes incertae sedis</taxon>
        <taxon>Lineolatales</taxon>
        <taxon>Lineolataceae</taxon>
        <taxon>Lineolata</taxon>
    </lineage>
</organism>
<feature type="transmembrane region" description="Helical" evidence="1">
    <location>
        <begin position="232"/>
        <end position="252"/>
    </location>
</feature>
<evidence type="ECO:0000313" key="2">
    <source>
        <dbReference type="EMBL" id="KAF2457806.1"/>
    </source>
</evidence>
<gene>
    <name evidence="2" type="ORF">BDY21DRAFT_414808</name>
</gene>
<keyword evidence="1" id="KW-0472">Membrane</keyword>
<protein>
    <submittedName>
        <fullName evidence="2">Uncharacterized protein</fullName>
    </submittedName>
</protein>
<keyword evidence="1" id="KW-0812">Transmembrane</keyword>
<keyword evidence="3" id="KW-1185">Reference proteome</keyword>
<evidence type="ECO:0000313" key="3">
    <source>
        <dbReference type="Proteomes" id="UP000799766"/>
    </source>
</evidence>
<dbReference type="EMBL" id="MU001679">
    <property type="protein sequence ID" value="KAF2457806.1"/>
    <property type="molecule type" value="Genomic_DNA"/>
</dbReference>
<name>A0A6A6P1H3_9PEZI</name>